<keyword evidence="6" id="KW-0675">Receptor</keyword>
<reference evidence="9" key="1">
    <citation type="submission" date="2022-05" db="EMBL/GenBank/DDBJ databases">
        <authorList>
            <person name="Okamura Y."/>
        </authorList>
    </citation>
    <scope>NUCLEOTIDE SEQUENCE</scope>
</reference>
<feature type="transmembrane region" description="Helical" evidence="8">
    <location>
        <begin position="690"/>
        <end position="712"/>
    </location>
</feature>
<sequence length="900" mass="104872">MFERYPIEEIIELMAQNAAQVAYHSFKWQYTTLILFNVSCLYGLDVFVKLYDKNIKIYNVMESVPDLNSVNQFILFVADVADTQAFLNLMERQNLNSNSKFIIICKHSNECDEAEAVKILWTYRILNVILIKNEDFFIRGYTYFRSERCDHPTPRRLEHWDKCIDSSKKVIKLCKKHMFPEKFRNFHRCPLIVSTFEQRPFMYINDGVPYGADGDLLRCIVHTLNATLVLISPRDDDGWGSLENHTWTGSLGDVYNDLANVSMTSASITFNRFKYFDMSINYNTLDLVWVTHPSEFESSSHKLLNPFTGKARVLFVVTLMIPLVIHILLKLRFMDKIKTRFNTDVPINTINTLRDAIEEGYQYGSSPAIRDYFVDDQFIYNNWVFIDNNEMFPTLIDLTKETLKLQQFNPNSKFIIICFDENECDENETILMLWSYKILNVIFIKYEDNSVSGYVYFPNEDCDHPTPERVQNWEDCIHSYTDSKQVCTTRSIFPLKLMNFHRCPLIVSTFELYPYMTIKDGIPSGTDGDVLRITGEAVNASLVVMSPSDRMGWGYQINNTWIGSLGDLDKKLANLSFTASATMNLERYHDFDISTSFNIILMYWLIHPLRLESSSVKLLKPFTTGAWCFISITFGIFVLSHYFIDHRVWRILSKVKGIDKFSHYFIAYTVQITLGVSVTKYPVNFCKHLILYWIWYWFLVRTFYQVNLIYFLQTDVKVNTIHSIQDAIAEGYTFGGGKPLKEFYSNDPFIYNNWIPSNTTDIYSSLAYVTSSEGEKFVYGANIVFAKVFQRNTHLEIHALPKKIVESYSVAYFTKYSPVTRPVNLVFTRLFEAGIVKKIFEDYTTILPELQENANIPLTLTHFTGCFGILILGWVLSFISFIFEILNTIRLRRKQKMFAS</sequence>
<dbReference type="EMBL" id="CALOZG010000042">
    <property type="protein sequence ID" value="CAH4035487.1"/>
    <property type="molecule type" value="Genomic_DNA"/>
</dbReference>
<dbReference type="PANTHER" id="PTHR42643:SF30">
    <property type="entry name" value="IONOTROPIC RECEPTOR 40A-RELATED"/>
    <property type="match status" value="1"/>
</dbReference>
<evidence type="ECO:0000313" key="10">
    <source>
        <dbReference type="Proteomes" id="UP001152562"/>
    </source>
</evidence>
<dbReference type="Proteomes" id="UP001152562">
    <property type="component" value="Unassembled WGS sequence"/>
</dbReference>
<proteinExistence type="predicted"/>
<keyword evidence="4 8" id="KW-1133">Transmembrane helix</keyword>
<evidence type="ECO:0000313" key="9">
    <source>
        <dbReference type="EMBL" id="CAH4035487.1"/>
    </source>
</evidence>
<gene>
    <name evidence="9" type="ORF">PIBRA_LOCUS11550</name>
</gene>
<dbReference type="AlphaFoldDB" id="A0A9P0TUJ9"/>
<keyword evidence="7" id="KW-0325">Glycoprotein</keyword>
<keyword evidence="5 8" id="KW-0472">Membrane</keyword>
<evidence type="ECO:0000256" key="2">
    <source>
        <dbReference type="ARBA" id="ARBA00022475"/>
    </source>
</evidence>
<evidence type="ECO:0000256" key="8">
    <source>
        <dbReference type="SAM" id="Phobius"/>
    </source>
</evidence>
<evidence type="ECO:0000256" key="5">
    <source>
        <dbReference type="ARBA" id="ARBA00023136"/>
    </source>
</evidence>
<dbReference type="Gene3D" id="3.40.190.10">
    <property type="entry name" value="Periplasmic binding protein-like II"/>
    <property type="match status" value="2"/>
</dbReference>
<name>A0A9P0TUJ9_PIEBR</name>
<keyword evidence="10" id="KW-1185">Reference proteome</keyword>
<dbReference type="InterPro" id="IPR052192">
    <property type="entry name" value="Insect_Ionotropic_Sensory_Rcpt"/>
</dbReference>
<evidence type="ECO:0000256" key="6">
    <source>
        <dbReference type="ARBA" id="ARBA00023170"/>
    </source>
</evidence>
<feature type="transmembrane region" description="Helical" evidence="8">
    <location>
        <begin position="313"/>
        <end position="331"/>
    </location>
</feature>
<dbReference type="PANTHER" id="PTHR42643">
    <property type="entry name" value="IONOTROPIC RECEPTOR 20A-RELATED"/>
    <property type="match status" value="1"/>
</dbReference>
<dbReference type="GO" id="GO:0005886">
    <property type="term" value="C:plasma membrane"/>
    <property type="evidence" value="ECO:0007669"/>
    <property type="project" value="UniProtKB-SubCell"/>
</dbReference>
<feature type="transmembrane region" description="Helical" evidence="8">
    <location>
        <begin position="624"/>
        <end position="644"/>
    </location>
</feature>
<dbReference type="SUPFAM" id="SSF53850">
    <property type="entry name" value="Periplasmic binding protein-like II"/>
    <property type="match status" value="2"/>
</dbReference>
<comment type="subcellular location">
    <subcellularLocation>
        <location evidence="1">Cell membrane</location>
        <topology evidence="1">Multi-pass membrane protein</topology>
    </subcellularLocation>
</comment>
<comment type="caution">
    <text evidence="9">The sequence shown here is derived from an EMBL/GenBank/DDBJ whole genome shotgun (WGS) entry which is preliminary data.</text>
</comment>
<evidence type="ECO:0000256" key="7">
    <source>
        <dbReference type="ARBA" id="ARBA00023180"/>
    </source>
</evidence>
<keyword evidence="3 8" id="KW-0812">Transmembrane</keyword>
<feature type="transmembrane region" description="Helical" evidence="8">
    <location>
        <begin position="867"/>
        <end position="886"/>
    </location>
</feature>
<organism evidence="9 10">
    <name type="scientific">Pieris brassicae</name>
    <name type="common">White butterfly</name>
    <name type="synonym">Large white butterfly</name>
    <dbReference type="NCBI Taxonomy" id="7116"/>
    <lineage>
        <taxon>Eukaryota</taxon>
        <taxon>Metazoa</taxon>
        <taxon>Ecdysozoa</taxon>
        <taxon>Arthropoda</taxon>
        <taxon>Hexapoda</taxon>
        <taxon>Insecta</taxon>
        <taxon>Pterygota</taxon>
        <taxon>Neoptera</taxon>
        <taxon>Endopterygota</taxon>
        <taxon>Lepidoptera</taxon>
        <taxon>Glossata</taxon>
        <taxon>Ditrysia</taxon>
        <taxon>Papilionoidea</taxon>
        <taxon>Pieridae</taxon>
        <taxon>Pierinae</taxon>
        <taxon>Pieris</taxon>
    </lineage>
</organism>
<protein>
    <recommendedName>
        <fullName evidence="11">Ionotropic glutamate receptor L-glutamate and glycine-binding domain-containing protein</fullName>
    </recommendedName>
</protein>
<evidence type="ECO:0000256" key="1">
    <source>
        <dbReference type="ARBA" id="ARBA00004651"/>
    </source>
</evidence>
<keyword evidence="2" id="KW-1003">Cell membrane</keyword>
<evidence type="ECO:0000256" key="4">
    <source>
        <dbReference type="ARBA" id="ARBA00022989"/>
    </source>
</evidence>
<accession>A0A9P0TUJ9</accession>
<evidence type="ECO:0008006" key="11">
    <source>
        <dbReference type="Google" id="ProtNLM"/>
    </source>
</evidence>
<evidence type="ECO:0000256" key="3">
    <source>
        <dbReference type="ARBA" id="ARBA00022692"/>
    </source>
</evidence>